<evidence type="ECO:0000256" key="1">
    <source>
        <dbReference type="ARBA" id="ARBA00009981"/>
    </source>
</evidence>
<dbReference type="Gene3D" id="1.10.1220.170">
    <property type="match status" value="1"/>
</dbReference>
<protein>
    <submittedName>
        <fullName evidence="2">Uncharacterized protein</fullName>
    </submittedName>
</protein>
<organism evidence="2 3">
    <name type="scientific">Candidatus Woesebacteria bacterium GW2011_GWA2_33_28</name>
    <dbReference type="NCBI Taxonomy" id="1618561"/>
    <lineage>
        <taxon>Bacteria</taxon>
        <taxon>Candidatus Woeseibacteriota</taxon>
    </lineage>
</organism>
<dbReference type="InterPro" id="IPR036165">
    <property type="entry name" value="YefM-like_sf"/>
</dbReference>
<name>A0A0G0CWC5_9BACT</name>
<reference evidence="2 3" key="1">
    <citation type="journal article" date="2015" name="Nature">
        <title>rRNA introns, odd ribosomes, and small enigmatic genomes across a large radiation of phyla.</title>
        <authorList>
            <person name="Brown C.T."/>
            <person name="Hug L.A."/>
            <person name="Thomas B.C."/>
            <person name="Sharon I."/>
            <person name="Castelle C.J."/>
            <person name="Singh A."/>
            <person name="Wilkins M.J."/>
            <person name="Williams K.H."/>
            <person name="Banfield J.F."/>
        </authorList>
    </citation>
    <scope>NUCLEOTIDE SEQUENCE [LARGE SCALE GENOMIC DNA]</scope>
</reference>
<dbReference type="Proteomes" id="UP000033995">
    <property type="component" value="Unassembled WGS sequence"/>
</dbReference>
<dbReference type="AlphaFoldDB" id="A0A0G0CWC5"/>
<proteinExistence type="inferred from homology"/>
<dbReference type="SUPFAM" id="SSF143120">
    <property type="entry name" value="YefM-like"/>
    <property type="match status" value="1"/>
</dbReference>
<accession>A0A0G0CWC5</accession>
<evidence type="ECO:0000313" key="2">
    <source>
        <dbReference type="EMBL" id="KKP47672.1"/>
    </source>
</evidence>
<evidence type="ECO:0000313" key="3">
    <source>
        <dbReference type="Proteomes" id="UP000033995"/>
    </source>
</evidence>
<comment type="similarity">
    <text evidence="1">Belongs to the phD/YefM antitoxin family.</text>
</comment>
<dbReference type="EMBL" id="LBOZ01000003">
    <property type="protein sequence ID" value="KKP47672.1"/>
    <property type="molecule type" value="Genomic_DNA"/>
</dbReference>
<sequence>MPIEDVEAWEETLDILTDKNLMTDIKKSREDYKKGNFITLEEIEKKYALN</sequence>
<gene>
    <name evidence="2" type="ORF">UR38_C0003G0077</name>
</gene>
<comment type="caution">
    <text evidence="2">The sequence shown here is derived from an EMBL/GenBank/DDBJ whole genome shotgun (WGS) entry which is preliminary data.</text>
</comment>